<dbReference type="AlphaFoldDB" id="A0A4U6D3A0"/>
<evidence type="ECO:0000313" key="3">
    <source>
        <dbReference type="Proteomes" id="UP000304900"/>
    </source>
</evidence>
<dbReference type="RefSeq" id="WP_137341368.1">
    <property type="nucleotide sequence ID" value="NZ_BSQH01000003.1"/>
</dbReference>
<accession>A0A4U6D3A0</accession>
<evidence type="ECO:0008006" key="4">
    <source>
        <dbReference type="Google" id="ProtNLM"/>
    </source>
</evidence>
<evidence type="ECO:0000256" key="1">
    <source>
        <dbReference type="SAM" id="SignalP"/>
    </source>
</evidence>
<evidence type="ECO:0000313" key="2">
    <source>
        <dbReference type="EMBL" id="TKT90825.1"/>
    </source>
</evidence>
<reference evidence="2 3" key="1">
    <citation type="submission" date="2019-05" db="EMBL/GenBank/DDBJ databases">
        <title>Dyadobacter AR-3-8 sp. nov., isolated from arctic soil.</title>
        <authorList>
            <person name="Chaudhary D.K."/>
        </authorList>
    </citation>
    <scope>NUCLEOTIDE SEQUENCE [LARGE SCALE GENOMIC DNA]</scope>
    <source>
        <strain evidence="2 3">AR-3-8</strain>
    </source>
</reference>
<protein>
    <recommendedName>
        <fullName evidence="4">Porin</fullName>
    </recommendedName>
</protein>
<feature type="signal peptide" evidence="1">
    <location>
        <begin position="1"/>
        <end position="18"/>
    </location>
</feature>
<gene>
    <name evidence="2" type="ORF">FDK13_17820</name>
</gene>
<dbReference type="EMBL" id="SZVO01000008">
    <property type="protein sequence ID" value="TKT90825.1"/>
    <property type="molecule type" value="Genomic_DNA"/>
</dbReference>
<organism evidence="2 3">
    <name type="scientific">Dyadobacter frigoris</name>
    <dbReference type="NCBI Taxonomy" id="2576211"/>
    <lineage>
        <taxon>Bacteria</taxon>
        <taxon>Pseudomonadati</taxon>
        <taxon>Bacteroidota</taxon>
        <taxon>Cytophagia</taxon>
        <taxon>Cytophagales</taxon>
        <taxon>Spirosomataceae</taxon>
        <taxon>Dyadobacter</taxon>
    </lineage>
</organism>
<keyword evidence="1" id="KW-0732">Signal</keyword>
<name>A0A4U6D3A0_9BACT</name>
<dbReference type="OrthoDB" id="912723at2"/>
<feature type="chain" id="PRO_5020598767" description="Porin" evidence="1">
    <location>
        <begin position="19"/>
        <end position="418"/>
    </location>
</feature>
<dbReference type="Proteomes" id="UP000304900">
    <property type="component" value="Unassembled WGS sequence"/>
</dbReference>
<sequence length="418" mass="47595">MKKILISILMILANASYAQDTTRITYSEEGDTLVKQHFIDRYENVFMTKIPTRHIFKVDYLSSEGKGTGLNLAYEYKFLRAFSLEAGVFVQTSSDANGLTVDTFKDRFYLQSLWFNAKARWYFNMNKRMKTGLSANNFSGSYLALSMEESIHAHASWIYSYGGLHKLNLQYGFQSRFLNKGHVDFSVGISRLTYRRPTMLRGINNFTINTQVMLGLAFGDWKNTSTAPICDALVCDEQIKDQWKVNFPDIRIGLKGQSVKAGVAYERKIGKSPFSASLEWSGMLYNSVQTTMSYNSLPTSSISSDYNITEISMSTGLQFRYYFLQKRKILKGKDGANFSGPYVGLRGNYSFYYDNGGANFNKLSTSKDRWRTGITGGYQQRILKKFFINADLTRWEGSIDTGNGSRNWFLTIGLGFTF</sequence>
<keyword evidence="3" id="KW-1185">Reference proteome</keyword>
<comment type="caution">
    <text evidence="2">The sequence shown here is derived from an EMBL/GenBank/DDBJ whole genome shotgun (WGS) entry which is preliminary data.</text>
</comment>
<proteinExistence type="predicted"/>